<evidence type="ECO:0000256" key="8">
    <source>
        <dbReference type="ARBA" id="ARBA00022967"/>
    </source>
</evidence>
<evidence type="ECO:0000256" key="5">
    <source>
        <dbReference type="ARBA" id="ARBA00022519"/>
    </source>
</evidence>
<evidence type="ECO:0000256" key="9">
    <source>
        <dbReference type="ARBA" id="ARBA00023136"/>
    </source>
</evidence>
<proteinExistence type="inferred from homology"/>
<feature type="domain" description="ABC transporter" evidence="10">
    <location>
        <begin position="4"/>
        <end position="249"/>
    </location>
</feature>
<dbReference type="Gene3D" id="3.40.50.300">
    <property type="entry name" value="P-loop containing nucleotide triphosphate hydrolases"/>
    <property type="match status" value="1"/>
</dbReference>
<evidence type="ECO:0000313" key="12">
    <source>
        <dbReference type="Proteomes" id="UP001142325"/>
    </source>
</evidence>
<evidence type="ECO:0000256" key="4">
    <source>
        <dbReference type="ARBA" id="ARBA00022475"/>
    </source>
</evidence>
<organism evidence="11 12">
    <name type="scientific">Microbacterium keratanolyticum</name>
    <dbReference type="NCBI Taxonomy" id="67574"/>
    <lineage>
        <taxon>Bacteria</taxon>
        <taxon>Bacillati</taxon>
        <taxon>Actinomycetota</taxon>
        <taxon>Actinomycetes</taxon>
        <taxon>Micrococcales</taxon>
        <taxon>Microbacteriaceae</taxon>
        <taxon>Microbacterium</taxon>
    </lineage>
</organism>
<protein>
    <recommendedName>
        <fullName evidence="10">ABC transporter domain-containing protein</fullName>
    </recommendedName>
</protein>
<dbReference type="PROSITE" id="PS00211">
    <property type="entry name" value="ABC_TRANSPORTER_1"/>
    <property type="match status" value="1"/>
</dbReference>
<dbReference type="SMART" id="SM00382">
    <property type="entry name" value="AAA"/>
    <property type="match status" value="1"/>
</dbReference>
<dbReference type="GO" id="GO:0016887">
    <property type="term" value="F:ATP hydrolysis activity"/>
    <property type="evidence" value="ECO:0007669"/>
    <property type="project" value="InterPro"/>
</dbReference>
<comment type="caution">
    <text evidence="11">The sequence shown here is derived from an EMBL/GenBank/DDBJ whole genome shotgun (WGS) entry which is preliminary data.</text>
</comment>
<dbReference type="GO" id="GO:0005886">
    <property type="term" value="C:plasma membrane"/>
    <property type="evidence" value="ECO:0007669"/>
    <property type="project" value="UniProtKB-SubCell"/>
</dbReference>
<comment type="subcellular location">
    <subcellularLocation>
        <location evidence="1">Cell membrane</location>
        <topology evidence="1">Peripheral membrane protein</topology>
    </subcellularLocation>
</comment>
<comment type="similarity">
    <text evidence="2">Belongs to the ABC transporter superfamily.</text>
</comment>
<name>A0A9W6HPS1_9MICO</name>
<evidence type="ECO:0000256" key="1">
    <source>
        <dbReference type="ARBA" id="ARBA00004202"/>
    </source>
</evidence>
<keyword evidence="3" id="KW-0813">Transport</keyword>
<evidence type="ECO:0000313" key="11">
    <source>
        <dbReference type="EMBL" id="GLK00389.1"/>
    </source>
</evidence>
<evidence type="ECO:0000256" key="7">
    <source>
        <dbReference type="ARBA" id="ARBA00022840"/>
    </source>
</evidence>
<keyword evidence="7" id="KW-0067">ATP-binding</keyword>
<dbReference type="Proteomes" id="UP001142325">
    <property type="component" value="Unassembled WGS sequence"/>
</dbReference>
<dbReference type="CDD" id="cd03257">
    <property type="entry name" value="ABC_NikE_OppD_transporters"/>
    <property type="match status" value="1"/>
</dbReference>
<evidence type="ECO:0000259" key="10">
    <source>
        <dbReference type="PROSITE" id="PS50893"/>
    </source>
</evidence>
<dbReference type="RefSeq" id="WP_204938114.1">
    <property type="nucleotide sequence ID" value="NZ_BAAAUM010000001.1"/>
</dbReference>
<keyword evidence="8" id="KW-1278">Translocase</keyword>
<gene>
    <name evidence="11" type="ORF">GCM10017596_01040</name>
</gene>
<evidence type="ECO:0000256" key="2">
    <source>
        <dbReference type="ARBA" id="ARBA00005417"/>
    </source>
</evidence>
<evidence type="ECO:0000256" key="3">
    <source>
        <dbReference type="ARBA" id="ARBA00022448"/>
    </source>
</evidence>
<dbReference type="AlphaFoldDB" id="A0A9W6HPS1"/>
<dbReference type="InterPro" id="IPR027417">
    <property type="entry name" value="P-loop_NTPase"/>
</dbReference>
<dbReference type="PROSITE" id="PS50893">
    <property type="entry name" value="ABC_TRANSPORTER_2"/>
    <property type="match status" value="1"/>
</dbReference>
<keyword evidence="9" id="KW-0472">Membrane</keyword>
<keyword evidence="6" id="KW-0547">Nucleotide-binding</keyword>
<dbReference type="InterPro" id="IPR003593">
    <property type="entry name" value="AAA+_ATPase"/>
</dbReference>
<sequence length="268" mass="28594">MTLLDIRNLTIRIDGRTVVDDVSLTVASGERVGLIGESGSGKSLTSMAILGLCPPRGEILGSVRVDGTETVGADAATIRGLRGRTVGCIFQEPQSALDPLLPIHRHLVAPLRAHGMLRRGTGRETAIRLAESVGLPDAAQLVRRYPHELSGGQRQRVMIAMAMSTSPRLLLADEPTTALDVTVQARVLRLMSHLVESSGAGSLLVTHDMAVAASQCDRIVVMQAGRIIEEGTPDELIRAPRTSYTAELIDAAYATSWQPSRLLEAVPA</sequence>
<dbReference type="GO" id="GO:0005524">
    <property type="term" value="F:ATP binding"/>
    <property type="evidence" value="ECO:0007669"/>
    <property type="project" value="UniProtKB-KW"/>
</dbReference>
<keyword evidence="12" id="KW-1185">Reference proteome</keyword>
<accession>A0A9W6HPS1</accession>
<dbReference type="PANTHER" id="PTHR43297:SF14">
    <property type="entry name" value="ATPASE AAA-TYPE CORE DOMAIN-CONTAINING PROTEIN"/>
    <property type="match status" value="1"/>
</dbReference>
<dbReference type="InterPro" id="IPR017871">
    <property type="entry name" value="ABC_transporter-like_CS"/>
</dbReference>
<reference evidence="11" key="2">
    <citation type="submission" date="2023-01" db="EMBL/GenBank/DDBJ databases">
        <authorList>
            <person name="Sun Q."/>
            <person name="Evtushenko L."/>
        </authorList>
    </citation>
    <scope>NUCLEOTIDE SEQUENCE</scope>
    <source>
        <strain evidence="11">VKM Ac-1958</strain>
    </source>
</reference>
<dbReference type="EMBL" id="BSET01000001">
    <property type="protein sequence ID" value="GLK00389.1"/>
    <property type="molecule type" value="Genomic_DNA"/>
</dbReference>
<dbReference type="PANTHER" id="PTHR43297">
    <property type="entry name" value="OLIGOPEPTIDE TRANSPORT ATP-BINDING PROTEIN APPD"/>
    <property type="match status" value="1"/>
</dbReference>
<keyword evidence="4" id="KW-1003">Cell membrane</keyword>
<dbReference type="InterPro" id="IPR050388">
    <property type="entry name" value="ABC_Ni/Peptide_Import"/>
</dbReference>
<dbReference type="InterPro" id="IPR003439">
    <property type="entry name" value="ABC_transporter-like_ATP-bd"/>
</dbReference>
<evidence type="ECO:0000256" key="6">
    <source>
        <dbReference type="ARBA" id="ARBA00022741"/>
    </source>
</evidence>
<keyword evidence="5" id="KW-0997">Cell inner membrane</keyword>
<dbReference type="SUPFAM" id="SSF52540">
    <property type="entry name" value="P-loop containing nucleoside triphosphate hydrolases"/>
    <property type="match status" value="1"/>
</dbReference>
<reference evidence="11" key="1">
    <citation type="journal article" date="2014" name="Int. J. Syst. Evol. Microbiol.">
        <title>Complete genome sequence of Corynebacterium casei LMG S-19264T (=DSM 44701T), isolated from a smear-ripened cheese.</title>
        <authorList>
            <consortium name="US DOE Joint Genome Institute (JGI-PGF)"/>
            <person name="Walter F."/>
            <person name="Albersmeier A."/>
            <person name="Kalinowski J."/>
            <person name="Ruckert C."/>
        </authorList>
    </citation>
    <scope>NUCLEOTIDE SEQUENCE</scope>
    <source>
        <strain evidence="11">VKM Ac-1958</strain>
    </source>
</reference>
<dbReference type="Pfam" id="PF00005">
    <property type="entry name" value="ABC_tran"/>
    <property type="match status" value="1"/>
</dbReference>